<proteinExistence type="predicted"/>
<name>A0ACB0K6R3_TRIPR</name>
<comment type="caution">
    <text evidence="1">The sequence shown here is derived from an EMBL/GenBank/DDBJ whole genome shotgun (WGS) entry which is preliminary data.</text>
</comment>
<organism evidence="1 2">
    <name type="scientific">Trifolium pratense</name>
    <name type="common">Red clover</name>
    <dbReference type="NCBI Taxonomy" id="57577"/>
    <lineage>
        <taxon>Eukaryota</taxon>
        <taxon>Viridiplantae</taxon>
        <taxon>Streptophyta</taxon>
        <taxon>Embryophyta</taxon>
        <taxon>Tracheophyta</taxon>
        <taxon>Spermatophyta</taxon>
        <taxon>Magnoliopsida</taxon>
        <taxon>eudicotyledons</taxon>
        <taxon>Gunneridae</taxon>
        <taxon>Pentapetalae</taxon>
        <taxon>rosids</taxon>
        <taxon>fabids</taxon>
        <taxon>Fabales</taxon>
        <taxon>Fabaceae</taxon>
        <taxon>Papilionoideae</taxon>
        <taxon>50 kb inversion clade</taxon>
        <taxon>NPAAA clade</taxon>
        <taxon>Hologalegina</taxon>
        <taxon>IRL clade</taxon>
        <taxon>Trifolieae</taxon>
        <taxon>Trifolium</taxon>
    </lineage>
</organism>
<gene>
    <name evidence="1" type="ORF">MILVUS5_LOCUS19065</name>
</gene>
<keyword evidence="2" id="KW-1185">Reference proteome</keyword>
<reference evidence="1" key="1">
    <citation type="submission" date="2023-10" db="EMBL/GenBank/DDBJ databases">
        <authorList>
            <person name="Rodriguez Cubillos JULIANA M."/>
            <person name="De Vega J."/>
        </authorList>
    </citation>
    <scope>NUCLEOTIDE SEQUENCE</scope>
</reference>
<dbReference type="Proteomes" id="UP001177021">
    <property type="component" value="Unassembled WGS sequence"/>
</dbReference>
<protein>
    <submittedName>
        <fullName evidence="1">Uncharacterized protein</fullName>
    </submittedName>
</protein>
<evidence type="ECO:0000313" key="2">
    <source>
        <dbReference type="Proteomes" id="UP001177021"/>
    </source>
</evidence>
<dbReference type="EMBL" id="CASHSV030000132">
    <property type="protein sequence ID" value="CAJ2651423.1"/>
    <property type="molecule type" value="Genomic_DNA"/>
</dbReference>
<sequence length="357" mass="40513">MYKMKLKELCDRRWWSLPEYYAMNIDGPPHNPRFKGYVFVNGVTFTSSDTFNSSKEANNQAAMKAFLKFSSTPSDTYRSSELQLQNYARKNDHDPRVFTVKMEGLPHDTDYKANIVIDGKSYENPALFNTIKEAEQAAAKNADMFQQASVIIISFIQEESSSFKSLLHELTQREDFSNPTYKTTKIGPRHMPTFFSNVEVQGLEFHGKASTSKKLAEQDAAKIAHTALKECGIHMYAAFSSSIKENEAVQSTHESDFVKSKQKLNFEDEDEPLNEEILFANIKVNNGKHNESFRLPPNKKMKMSNMSSSSSSPKSYQFSDADDTSPDQASGSTSIESRPIALTKAKRTKKRWLADFY</sequence>
<evidence type="ECO:0000313" key="1">
    <source>
        <dbReference type="EMBL" id="CAJ2651423.1"/>
    </source>
</evidence>
<accession>A0ACB0K6R3</accession>